<protein>
    <recommendedName>
        <fullName evidence="6">LPXTG-motif cell wall anchor domain-containing protein</fullName>
    </recommendedName>
</protein>
<evidence type="ECO:0008006" key="6">
    <source>
        <dbReference type="Google" id="ProtNLM"/>
    </source>
</evidence>
<dbReference type="RefSeq" id="WP_191268252.1">
    <property type="nucleotide sequence ID" value="NZ_BMXJ01000002.1"/>
</dbReference>
<keyword evidence="2" id="KW-1133">Transmembrane helix</keyword>
<keyword evidence="2" id="KW-0472">Membrane</keyword>
<feature type="signal peptide" evidence="3">
    <location>
        <begin position="1"/>
        <end position="32"/>
    </location>
</feature>
<keyword evidence="3" id="KW-0732">Signal</keyword>
<dbReference type="EMBL" id="JADBDY010000001">
    <property type="protein sequence ID" value="MBE1456720.1"/>
    <property type="molecule type" value="Genomic_DNA"/>
</dbReference>
<gene>
    <name evidence="4" type="ORF">H4W79_000934</name>
</gene>
<reference evidence="4 5" key="1">
    <citation type="submission" date="2020-10" db="EMBL/GenBank/DDBJ databases">
        <title>Sequencing the genomes of 1000 actinobacteria strains.</title>
        <authorList>
            <person name="Klenk H.-P."/>
        </authorList>
    </citation>
    <scope>NUCLEOTIDE SEQUENCE [LARGE SCALE GENOMIC DNA]</scope>
    <source>
        <strain evidence="4 5">DSM 45157</strain>
    </source>
</reference>
<keyword evidence="5" id="KW-1185">Reference proteome</keyword>
<evidence type="ECO:0000256" key="3">
    <source>
        <dbReference type="SAM" id="SignalP"/>
    </source>
</evidence>
<keyword evidence="2" id="KW-0812">Transmembrane</keyword>
<evidence type="ECO:0000256" key="1">
    <source>
        <dbReference type="SAM" id="MobiDB-lite"/>
    </source>
</evidence>
<feature type="transmembrane region" description="Helical" evidence="2">
    <location>
        <begin position="233"/>
        <end position="253"/>
    </location>
</feature>
<feature type="compositionally biased region" description="Acidic residues" evidence="1">
    <location>
        <begin position="164"/>
        <end position="186"/>
    </location>
</feature>
<name>A0ABR9HD49_9ACTN</name>
<organism evidence="4 5">
    <name type="scientific">Nocardiopsis terrae</name>
    <dbReference type="NCBI Taxonomy" id="372655"/>
    <lineage>
        <taxon>Bacteria</taxon>
        <taxon>Bacillati</taxon>
        <taxon>Actinomycetota</taxon>
        <taxon>Actinomycetes</taxon>
        <taxon>Streptosporangiales</taxon>
        <taxon>Nocardiopsidaceae</taxon>
        <taxon>Nocardiopsis</taxon>
    </lineage>
</organism>
<dbReference type="Proteomes" id="UP000598217">
    <property type="component" value="Unassembled WGS sequence"/>
</dbReference>
<evidence type="ECO:0000256" key="2">
    <source>
        <dbReference type="SAM" id="Phobius"/>
    </source>
</evidence>
<proteinExistence type="predicted"/>
<comment type="caution">
    <text evidence="4">The sequence shown here is derived from an EMBL/GenBank/DDBJ whole genome shotgun (WGS) entry which is preliminary data.</text>
</comment>
<feature type="region of interest" description="Disordered" evidence="1">
    <location>
        <begin position="143"/>
        <end position="229"/>
    </location>
</feature>
<accession>A0ABR9HD49</accession>
<evidence type="ECO:0000313" key="5">
    <source>
        <dbReference type="Proteomes" id="UP000598217"/>
    </source>
</evidence>
<evidence type="ECO:0000313" key="4">
    <source>
        <dbReference type="EMBL" id="MBE1456720.1"/>
    </source>
</evidence>
<sequence>MFPSPGTGALSTRLITGVALTAGLVLGSGAFAAAAPGAPGDNGTVKIHNPETPDEDNSNEPKVCDFRVAAFGFDSVQEVSWEILAHGGSNDAGTVKLDGELVLDEEGAGSTELLTLDDGHYKLEWTFEGQKGKAKHKVFKVECADEEEEGETDPTPTPTPTPTDEPETETPEDPENPEETETPEVPDDGKTPGGETEQPGDGATEEPEPTTPVTEPGQTPEDDGDDLAVTGSALAGLVAAGALAAAGGGAALYMSRKRRGEGADTEA</sequence>
<feature type="chain" id="PRO_5046344715" description="LPXTG-motif cell wall anchor domain-containing protein" evidence="3">
    <location>
        <begin position="33"/>
        <end position="267"/>
    </location>
</feature>